<keyword evidence="2" id="KW-0472">Membrane</keyword>
<organism evidence="3 4">
    <name type="scientific">Nepenthes gracilis</name>
    <name type="common">Slender pitcher plant</name>
    <dbReference type="NCBI Taxonomy" id="150966"/>
    <lineage>
        <taxon>Eukaryota</taxon>
        <taxon>Viridiplantae</taxon>
        <taxon>Streptophyta</taxon>
        <taxon>Embryophyta</taxon>
        <taxon>Tracheophyta</taxon>
        <taxon>Spermatophyta</taxon>
        <taxon>Magnoliopsida</taxon>
        <taxon>eudicotyledons</taxon>
        <taxon>Gunneridae</taxon>
        <taxon>Pentapetalae</taxon>
        <taxon>Caryophyllales</taxon>
        <taxon>Nepenthaceae</taxon>
        <taxon>Nepenthes</taxon>
    </lineage>
</organism>
<proteinExistence type="predicted"/>
<feature type="transmembrane region" description="Helical" evidence="2">
    <location>
        <begin position="42"/>
        <end position="62"/>
    </location>
</feature>
<feature type="region of interest" description="Disordered" evidence="1">
    <location>
        <begin position="96"/>
        <end position="133"/>
    </location>
</feature>
<feature type="region of interest" description="Disordered" evidence="1">
    <location>
        <begin position="1"/>
        <end position="36"/>
    </location>
</feature>
<dbReference type="AlphaFoldDB" id="A0AAD3TJP2"/>
<feature type="compositionally biased region" description="Basic and acidic residues" evidence="1">
    <location>
        <begin position="115"/>
        <end position="133"/>
    </location>
</feature>
<gene>
    <name evidence="3" type="ORF">Nepgr_032973</name>
</gene>
<name>A0AAD3TJP2_NEPGR</name>
<reference evidence="3" key="1">
    <citation type="submission" date="2023-05" db="EMBL/GenBank/DDBJ databases">
        <title>Nepenthes gracilis genome sequencing.</title>
        <authorList>
            <person name="Fukushima K."/>
        </authorList>
    </citation>
    <scope>NUCLEOTIDE SEQUENCE</scope>
    <source>
        <strain evidence="3">SING2019-196</strain>
    </source>
</reference>
<dbReference type="PANTHER" id="PTHR33429:SF7">
    <property type="entry name" value="OS02G0708000 PROTEIN"/>
    <property type="match status" value="1"/>
</dbReference>
<evidence type="ECO:0000256" key="1">
    <source>
        <dbReference type="SAM" id="MobiDB-lite"/>
    </source>
</evidence>
<protein>
    <submittedName>
        <fullName evidence="3">Uncharacterized protein</fullName>
    </submittedName>
</protein>
<feature type="compositionally biased region" description="Pro residues" evidence="1">
    <location>
        <begin position="8"/>
        <end position="23"/>
    </location>
</feature>
<comment type="caution">
    <text evidence="3">The sequence shown here is derived from an EMBL/GenBank/DDBJ whole genome shotgun (WGS) entry which is preliminary data.</text>
</comment>
<evidence type="ECO:0000313" key="4">
    <source>
        <dbReference type="Proteomes" id="UP001279734"/>
    </source>
</evidence>
<feature type="compositionally biased region" description="Low complexity" evidence="1">
    <location>
        <begin position="24"/>
        <end position="35"/>
    </location>
</feature>
<keyword evidence="2" id="KW-1133">Transmembrane helix</keyword>
<evidence type="ECO:0000313" key="3">
    <source>
        <dbReference type="EMBL" id="GMH31130.1"/>
    </source>
</evidence>
<accession>A0AAD3TJP2</accession>
<keyword evidence="4" id="KW-1185">Reference proteome</keyword>
<dbReference type="EMBL" id="BSYO01000039">
    <property type="protein sequence ID" value="GMH31130.1"/>
    <property type="molecule type" value="Genomic_DNA"/>
</dbReference>
<dbReference type="PANTHER" id="PTHR33429">
    <property type="entry name" value="OS02G0708000 PROTEIN-RELATED"/>
    <property type="match status" value="1"/>
</dbReference>
<keyword evidence="2" id="KW-0812">Transmembrane</keyword>
<sequence>MSSSFQTFPPPGPPPPPPPPPRTVFPTTVTGTLPPSHSKGSFGAVFIVLAVIVIVSAVACVLNRLCSKRSHRSDLPTGKHSHPDHSARANETDFEFGFDKGIPTGKPAASGGDVGELRSENRTVDDGERRGFA</sequence>
<evidence type="ECO:0000256" key="2">
    <source>
        <dbReference type="SAM" id="Phobius"/>
    </source>
</evidence>
<dbReference type="Proteomes" id="UP001279734">
    <property type="component" value="Unassembled WGS sequence"/>
</dbReference>